<proteinExistence type="predicted"/>
<evidence type="ECO:0000313" key="2">
    <source>
        <dbReference type="EMBL" id="UJS24942.1"/>
    </source>
</evidence>
<keyword evidence="3" id="KW-1185">Reference proteome</keyword>
<dbReference type="RefSeq" id="WP_236499661.1">
    <property type="nucleotide sequence ID" value="NZ_CP091244.1"/>
</dbReference>
<feature type="transmembrane region" description="Helical" evidence="1">
    <location>
        <begin position="390"/>
        <end position="417"/>
    </location>
</feature>
<dbReference type="Proteomes" id="UP001054801">
    <property type="component" value="Chromosome"/>
</dbReference>
<protein>
    <submittedName>
        <fullName evidence="2">Uncharacterized protein</fullName>
    </submittedName>
</protein>
<reference evidence="2" key="1">
    <citation type="journal article" date="2022" name="Microorganisms">
        <title>Two New Species of Filamentous Sulfur Bacteria of the Genus Thiothrix, Thiothrix winogradskyi sp. nov. and 'Candidatus Thiothrix sulfatifontis' sp. nov.</title>
        <authorList>
            <person name="Ravin N.V."/>
            <person name="Rossetti S."/>
            <person name="Beletsky A.V."/>
            <person name="Kadnikov V.V."/>
            <person name="Rudenko T.S."/>
            <person name="Smolyakov D.D."/>
            <person name="Moskvitina M.I."/>
            <person name="Gureeva M.V."/>
            <person name="Mardanov A.V."/>
            <person name="Grabovich M.Y."/>
        </authorList>
    </citation>
    <scope>NUCLEOTIDE SEQUENCE</scope>
    <source>
        <strain evidence="2">CT3</strain>
    </source>
</reference>
<dbReference type="EMBL" id="CP091244">
    <property type="protein sequence ID" value="UJS24942.1"/>
    <property type="molecule type" value="Genomic_DNA"/>
</dbReference>
<sequence length="453" mass="49271">MSTNSSCSVTLNCGATDNKTTVRIKATGNLFSFRAPSDTRISATGTVDGKTINLTPNKSAKLWNTLAGSQQGSVKLNLNGHELELIKELAQYAGQIVKSEDLKVMVYSPNNINYSLPTTRSSLLYPYLFDECLREIDSSVPNGTEAWQKESLVKAQVQAAQADKYEVQMIEAPAKIPDREFDFSKLDDVETFYTLLNDPLLGPPTGNFIVLAITVLSMGNSTAARMFWQQMLTTPKVKVVSIEGKKFMYFHGGQNFQTLMTATTEKALAIAREELIRILTKTDPDLWNLGLDRIEAKVDERLARANATYIEAGKGYRVGIASSKVAKVEQFFAPTVDNLAKGNVLGVWIVVGIESFKYAATPEADRYLSDFIISLGTSLTKFAIATAGGILLAGAFLSGGWVIVAGLGLGFVLGWILDVVDNELGVTNAMKEAFKNVLPQDPDSIYTGAMIAP</sequence>
<keyword evidence="1" id="KW-0812">Transmembrane</keyword>
<evidence type="ECO:0000313" key="3">
    <source>
        <dbReference type="Proteomes" id="UP001054801"/>
    </source>
</evidence>
<evidence type="ECO:0000256" key="1">
    <source>
        <dbReference type="SAM" id="Phobius"/>
    </source>
</evidence>
<keyword evidence="1" id="KW-1133">Transmembrane helix</keyword>
<keyword evidence="1" id="KW-0472">Membrane</keyword>
<name>A0ABY3T142_9GAMM</name>
<gene>
    <name evidence="2" type="ORF">L2Y54_02595</name>
</gene>
<organism evidence="2 3">
    <name type="scientific">Thiothrix winogradskyi</name>
    <dbReference type="NCBI Taxonomy" id="96472"/>
    <lineage>
        <taxon>Bacteria</taxon>
        <taxon>Pseudomonadati</taxon>
        <taxon>Pseudomonadota</taxon>
        <taxon>Gammaproteobacteria</taxon>
        <taxon>Thiotrichales</taxon>
        <taxon>Thiotrichaceae</taxon>
        <taxon>Thiothrix</taxon>
    </lineage>
</organism>
<accession>A0ABY3T142</accession>